<dbReference type="Pfam" id="PF12680">
    <property type="entry name" value="SnoaL_2"/>
    <property type="match status" value="1"/>
</dbReference>
<sequence length="122" mass="13930">MPTPERLESFIAAVEGGAHAKAIEDYYTEDATMRENQAEPRRGRSTLVAQETAVLDRTESVISTCVRPVLVNGDHVAIHWIFEFTFKGGGKMRMEEIAWQRWEGDRIAQEQFFYDPAQRKPG</sequence>
<dbReference type="AlphaFoldDB" id="A0A431TSC5"/>
<evidence type="ECO:0000313" key="3">
    <source>
        <dbReference type="Proteomes" id="UP000267418"/>
    </source>
</evidence>
<dbReference type="Gene3D" id="3.10.450.50">
    <property type="match status" value="1"/>
</dbReference>
<dbReference type="InterPro" id="IPR037401">
    <property type="entry name" value="SnoaL-like"/>
</dbReference>
<name>A0A431TSC5_9BURK</name>
<proteinExistence type="predicted"/>
<gene>
    <name evidence="2" type="ORF">EJP69_04620</name>
</gene>
<reference evidence="2 3" key="1">
    <citation type="submission" date="2018-12" db="EMBL/GenBank/DDBJ databases">
        <title>The genome of Variovorax gossypii DSM 100435.</title>
        <authorList>
            <person name="Gao J."/>
            <person name="Sun J."/>
        </authorList>
    </citation>
    <scope>NUCLEOTIDE SEQUENCE [LARGE SCALE GENOMIC DNA]</scope>
    <source>
        <strain evidence="2 3">DSM 100435</strain>
    </source>
</reference>
<evidence type="ECO:0000259" key="1">
    <source>
        <dbReference type="Pfam" id="PF12680"/>
    </source>
</evidence>
<protein>
    <submittedName>
        <fullName evidence="2">Nuclear transport factor 2 family protein</fullName>
    </submittedName>
</protein>
<dbReference type="SUPFAM" id="SSF54427">
    <property type="entry name" value="NTF2-like"/>
    <property type="match status" value="1"/>
</dbReference>
<comment type="caution">
    <text evidence="2">The sequence shown here is derived from an EMBL/GenBank/DDBJ whole genome shotgun (WGS) entry which is preliminary data.</text>
</comment>
<dbReference type="Proteomes" id="UP000267418">
    <property type="component" value="Unassembled WGS sequence"/>
</dbReference>
<keyword evidence="3" id="KW-1185">Reference proteome</keyword>
<accession>A0A431TSC5</accession>
<dbReference type="PANTHER" id="PTHR34003:SF2">
    <property type="entry name" value="SNOAL-LIKE DOMAIN-CONTAINING PROTEIN"/>
    <property type="match status" value="1"/>
</dbReference>
<dbReference type="InterPro" id="IPR032710">
    <property type="entry name" value="NTF2-like_dom_sf"/>
</dbReference>
<evidence type="ECO:0000313" key="2">
    <source>
        <dbReference type="EMBL" id="RTQ37021.1"/>
    </source>
</evidence>
<dbReference type="EMBL" id="RXOE01000001">
    <property type="protein sequence ID" value="RTQ37021.1"/>
    <property type="molecule type" value="Genomic_DNA"/>
</dbReference>
<dbReference type="RefSeq" id="WP_093195508.1">
    <property type="nucleotide sequence ID" value="NZ_RXOE01000001.1"/>
</dbReference>
<feature type="domain" description="SnoaL-like" evidence="1">
    <location>
        <begin position="8"/>
        <end position="109"/>
    </location>
</feature>
<dbReference type="PANTHER" id="PTHR34003">
    <property type="entry name" value="BLL2395 PROTEIN"/>
    <property type="match status" value="1"/>
</dbReference>
<dbReference type="OrthoDB" id="9809735at2"/>
<organism evidence="2 3">
    <name type="scientific">Variovorax gossypii</name>
    <dbReference type="NCBI Taxonomy" id="1679495"/>
    <lineage>
        <taxon>Bacteria</taxon>
        <taxon>Pseudomonadati</taxon>
        <taxon>Pseudomonadota</taxon>
        <taxon>Betaproteobacteria</taxon>
        <taxon>Burkholderiales</taxon>
        <taxon>Comamonadaceae</taxon>
        <taxon>Variovorax</taxon>
    </lineage>
</organism>